<keyword evidence="9" id="KW-1185">Reference proteome</keyword>
<keyword evidence="3" id="KW-0378">Hydrolase</keyword>
<feature type="region of interest" description="Disordered" evidence="5">
    <location>
        <begin position="50"/>
        <end position="97"/>
    </location>
</feature>
<dbReference type="InterPro" id="IPR002477">
    <property type="entry name" value="Peptidoglycan-bd-like"/>
</dbReference>
<dbReference type="GO" id="GO:0008234">
    <property type="term" value="F:cysteine-type peptidase activity"/>
    <property type="evidence" value="ECO:0007669"/>
    <property type="project" value="UniProtKB-KW"/>
</dbReference>
<dbReference type="PANTHER" id="PTHR47359">
    <property type="entry name" value="PEPTIDOGLYCAN DL-ENDOPEPTIDASE CWLO"/>
    <property type="match status" value="1"/>
</dbReference>
<keyword evidence="4" id="KW-0788">Thiol protease</keyword>
<evidence type="ECO:0000256" key="4">
    <source>
        <dbReference type="ARBA" id="ARBA00022807"/>
    </source>
</evidence>
<evidence type="ECO:0000313" key="8">
    <source>
        <dbReference type="EMBL" id="TQK75562.1"/>
    </source>
</evidence>
<feature type="domain" description="NlpC/P60" evidence="7">
    <location>
        <begin position="304"/>
        <end position="442"/>
    </location>
</feature>
<feature type="chain" id="PRO_5022246929" evidence="6">
    <location>
        <begin position="29"/>
        <end position="442"/>
    </location>
</feature>
<dbReference type="Gene3D" id="3.90.1720.10">
    <property type="entry name" value="endopeptidase domain like (from Nostoc punctiforme)"/>
    <property type="match status" value="1"/>
</dbReference>
<comment type="caution">
    <text evidence="8">The sequence shown here is derived from an EMBL/GenBank/DDBJ whole genome shotgun (WGS) entry which is preliminary data.</text>
</comment>
<comment type="similarity">
    <text evidence="1">Belongs to the peptidase C40 family.</text>
</comment>
<dbReference type="Gene3D" id="1.10.101.10">
    <property type="entry name" value="PGBD-like superfamily/PGBD"/>
    <property type="match status" value="1"/>
</dbReference>
<dbReference type="InterPro" id="IPR038765">
    <property type="entry name" value="Papain-like_cys_pep_sf"/>
</dbReference>
<reference evidence="8 9" key="1">
    <citation type="submission" date="2019-06" db="EMBL/GenBank/DDBJ databases">
        <title>Sequencing the genomes of 1000 actinobacteria strains.</title>
        <authorList>
            <person name="Klenk H.-P."/>
        </authorList>
    </citation>
    <scope>NUCLEOTIDE SEQUENCE [LARGE SCALE GENOMIC DNA]</scope>
    <source>
        <strain evidence="8 9">DSM 10596</strain>
    </source>
</reference>
<dbReference type="Pfam" id="PF00877">
    <property type="entry name" value="NLPC_P60"/>
    <property type="match status" value="1"/>
</dbReference>
<name>A0A542SLR4_9MICO</name>
<evidence type="ECO:0000256" key="1">
    <source>
        <dbReference type="ARBA" id="ARBA00007074"/>
    </source>
</evidence>
<dbReference type="Pfam" id="PF01471">
    <property type="entry name" value="PG_binding_1"/>
    <property type="match status" value="1"/>
</dbReference>
<protein>
    <submittedName>
        <fullName evidence="8">Putative peptidoglycan binding protein</fullName>
    </submittedName>
</protein>
<evidence type="ECO:0000256" key="5">
    <source>
        <dbReference type="SAM" id="MobiDB-lite"/>
    </source>
</evidence>
<evidence type="ECO:0000259" key="7">
    <source>
        <dbReference type="PROSITE" id="PS51935"/>
    </source>
</evidence>
<organism evidence="8 9">
    <name type="scientific">Rarobacter incanus</name>
    <dbReference type="NCBI Taxonomy" id="153494"/>
    <lineage>
        <taxon>Bacteria</taxon>
        <taxon>Bacillati</taxon>
        <taxon>Actinomycetota</taxon>
        <taxon>Actinomycetes</taxon>
        <taxon>Micrococcales</taxon>
        <taxon>Rarobacteraceae</taxon>
        <taxon>Rarobacter</taxon>
    </lineage>
</organism>
<dbReference type="AlphaFoldDB" id="A0A542SLR4"/>
<dbReference type="InterPro" id="IPR051794">
    <property type="entry name" value="PG_Endopeptidase_C40"/>
</dbReference>
<dbReference type="GO" id="GO:0006508">
    <property type="term" value="P:proteolysis"/>
    <property type="evidence" value="ECO:0007669"/>
    <property type="project" value="UniProtKB-KW"/>
</dbReference>
<dbReference type="SUPFAM" id="SSF47090">
    <property type="entry name" value="PGBD-like"/>
    <property type="match status" value="1"/>
</dbReference>
<dbReference type="EMBL" id="VFNV01000001">
    <property type="protein sequence ID" value="TQK75562.1"/>
    <property type="molecule type" value="Genomic_DNA"/>
</dbReference>
<accession>A0A542SLR4</accession>
<dbReference type="PANTHER" id="PTHR47359:SF3">
    <property type="entry name" value="NLP_P60 DOMAIN-CONTAINING PROTEIN-RELATED"/>
    <property type="match status" value="1"/>
</dbReference>
<feature type="signal peptide" evidence="6">
    <location>
        <begin position="1"/>
        <end position="28"/>
    </location>
</feature>
<evidence type="ECO:0000256" key="2">
    <source>
        <dbReference type="ARBA" id="ARBA00022670"/>
    </source>
</evidence>
<dbReference type="InterPro" id="IPR036365">
    <property type="entry name" value="PGBD-like_sf"/>
</dbReference>
<evidence type="ECO:0000256" key="3">
    <source>
        <dbReference type="ARBA" id="ARBA00022801"/>
    </source>
</evidence>
<dbReference type="SUPFAM" id="SSF54001">
    <property type="entry name" value="Cysteine proteinases"/>
    <property type="match status" value="1"/>
</dbReference>
<proteinExistence type="inferred from homology"/>
<dbReference type="Proteomes" id="UP000316181">
    <property type="component" value="Unassembled WGS sequence"/>
</dbReference>
<sequence length="442" mass="47355">MLRLPAPRVLVSLAIVAAVSSTGTVAVAAPTTGDPSVTVAPVAVEATPLAGADGSEPAAPSNVTAADADGDAGTDPATDTGTNPGTDTGTNPAKPKPAIAKIANRKATAGKSWKVSVKVKNPVAGKLELQQRKNGAWVTRKRQSVAGKQAVATVVFTMRQRDRFWYALASSKWRVVLRNAAKSTAATGSVFKLTVRPRYAPSKRYYQPKTSIAQSPGIGYNLTRGMNGMKVSKVQKALGMGSRWETMDYATISRVKAFQRKHGLRANGVVNLKTWLALGLKKSDWYGLDTWHAPVQVGLDATRKQRVEAMVGYALKYRKSHYVWGGAGSVKDGADCSGMILQALYAAGIDPRPITTVKHSLPLYRSSRELMKLKRFKHVPLSQRRRGDIIFYAHGSAPISHVSLYLGNGKIIELLPGGPVVRNFSRSTGSGTAKSVVVRPFP</sequence>
<dbReference type="InterPro" id="IPR000064">
    <property type="entry name" value="NLP_P60_dom"/>
</dbReference>
<gene>
    <name evidence="8" type="ORF">FB389_0192</name>
</gene>
<feature type="compositionally biased region" description="Low complexity" evidence="5">
    <location>
        <begin position="64"/>
        <end position="97"/>
    </location>
</feature>
<evidence type="ECO:0000256" key="6">
    <source>
        <dbReference type="SAM" id="SignalP"/>
    </source>
</evidence>
<keyword evidence="2" id="KW-0645">Protease</keyword>
<keyword evidence="6" id="KW-0732">Signal</keyword>
<dbReference type="InterPro" id="IPR036366">
    <property type="entry name" value="PGBDSf"/>
</dbReference>
<evidence type="ECO:0000313" key="9">
    <source>
        <dbReference type="Proteomes" id="UP000316181"/>
    </source>
</evidence>
<dbReference type="PROSITE" id="PS51935">
    <property type="entry name" value="NLPC_P60"/>
    <property type="match status" value="1"/>
</dbReference>